<dbReference type="Proteomes" id="UP000623608">
    <property type="component" value="Unassembled WGS sequence"/>
</dbReference>
<feature type="region of interest" description="Disordered" evidence="1">
    <location>
        <begin position="34"/>
        <end position="132"/>
    </location>
</feature>
<organism evidence="2 3">
    <name type="scientific">Paractinoplanes tereljensis</name>
    <dbReference type="NCBI Taxonomy" id="571912"/>
    <lineage>
        <taxon>Bacteria</taxon>
        <taxon>Bacillati</taxon>
        <taxon>Actinomycetota</taxon>
        <taxon>Actinomycetes</taxon>
        <taxon>Micromonosporales</taxon>
        <taxon>Micromonosporaceae</taxon>
        <taxon>Paractinoplanes</taxon>
    </lineage>
</organism>
<keyword evidence="3" id="KW-1185">Reference proteome</keyword>
<evidence type="ECO:0000256" key="1">
    <source>
        <dbReference type="SAM" id="MobiDB-lite"/>
    </source>
</evidence>
<feature type="compositionally biased region" description="Pro residues" evidence="1">
    <location>
        <begin position="123"/>
        <end position="132"/>
    </location>
</feature>
<name>A0A919NW00_9ACTN</name>
<gene>
    <name evidence="2" type="ORF">Ate02nite_76740</name>
</gene>
<reference evidence="2" key="1">
    <citation type="submission" date="2021-01" db="EMBL/GenBank/DDBJ databases">
        <title>Whole genome shotgun sequence of Actinoplanes tereljensis NBRC 105297.</title>
        <authorList>
            <person name="Komaki H."/>
            <person name="Tamura T."/>
        </authorList>
    </citation>
    <scope>NUCLEOTIDE SEQUENCE</scope>
    <source>
        <strain evidence="2">NBRC 105297</strain>
    </source>
</reference>
<protein>
    <submittedName>
        <fullName evidence="2">Uncharacterized protein</fullName>
    </submittedName>
</protein>
<feature type="compositionally biased region" description="Low complexity" evidence="1">
    <location>
        <begin position="55"/>
        <end position="64"/>
    </location>
</feature>
<comment type="caution">
    <text evidence="2">The sequence shown here is derived from an EMBL/GenBank/DDBJ whole genome shotgun (WGS) entry which is preliminary data.</text>
</comment>
<accession>A0A919NW00</accession>
<evidence type="ECO:0000313" key="3">
    <source>
        <dbReference type="Proteomes" id="UP000623608"/>
    </source>
</evidence>
<evidence type="ECO:0000313" key="2">
    <source>
        <dbReference type="EMBL" id="GIF24944.1"/>
    </source>
</evidence>
<dbReference type="AlphaFoldDB" id="A0A919NW00"/>
<proteinExistence type="predicted"/>
<sequence>MMRPAPPGWHRPFTAGYRLLPPVGRLQRICYPSRQKGIDRPSPEEICAARRRPGTRPGPLAGAGITRPAAACRGHPLPDEADPPAEPNLPTAGRDRPARQAQPACCRPGLTCLLPAGTGTPARPNPPTAGRG</sequence>
<dbReference type="EMBL" id="BOMY01000050">
    <property type="protein sequence ID" value="GIF24944.1"/>
    <property type="molecule type" value="Genomic_DNA"/>
</dbReference>